<dbReference type="SUPFAM" id="SSF51182">
    <property type="entry name" value="RmlC-like cupins"/>
    <property type="match status" value="1"/>
</dbReference>
<comment type="caution">
    <text evidence="2">The sequence shown here is derived from an EMBL/GenBank/DDBJ whole genome shotgun (WGS) entry which is preliminary data.</text>
</comment>
<dbReference type="PANTHER" id="PTHR43346:SF1">
    <property type="entry name" value="QUERCETIN 2,3-DIOXYGENASE-RELATED"/>
    <property type="match status" value="1"/>
</dbReference>
<dbReference type="PANTHER" id="PTHR43346">
    <property type="entry name" value="LIGAND BINDING DOMAIN PROTEIN, PUTATIVE (AFU_ORTHOLOGUE AFUA_6G14370)-RELATED"/>
    <property type="match status" value="1"/>
</dbReference>
<protein>
    <submittedName>
        <fullName evidence="2">Cupin domain-containing protein</fullName>
    </submittedName>
</protein>
<dbReference type="EMBL" id="JBHLUX010000025">
    <property type="protein sequence ID" value="MFC0470761.1"/>
    <property type="molecule type" value="Genomic_DNA"/>
</dbReference>
<dbReference type="RefSeq" id="WP_335960454.1">
    <property type="nucleotide sequence ID" value="NZ_JAXBLX010000010.1"/>
</dbReference>
<dbReference type="Gene3D" id="2.60.120.10">
    <property type="entry name" value="Jelly Rolls"/>
    <property type="match status" value="1"/>
</dbReference>
<dbReference type="InterPro" id="IPR013096">
    <property type="entry name" value="Cupin_2"/>
</dbReference>
<dbReference type="SUPFAM" id="SSF47240">
    <property type="entry name" value="Ferritin-like"/>
    <property type="match status" value="1"/>
</dbReference>
<accession>A0ABV6KG01</accession>
<reference evidence="2 3" key="1">
    <citation type="submission" date="2024-09" db="EMBL/GenBank/DDBJ databases">
        <authorList>
            <person name="Sun Q."/>
            <person name="Mori K."/>
        </authorList>
    </citation>
    <scope>NUCLEOTIDE SEQUENCE [LARGE SCALE GENOMIC DNA]</scope>
    <source>
        <strain evidence="2 3">NCAIM B.02610</strain>
    </source>
</reference>
<dbReference type="InterPro" id="IPR009078">
    <property type="entry name" value="Ferritin-like_SF"/>
</dbReference>
<dbReference type="InterPro" id="IPR011051">
    <property type="entry name" value="RmlC_Cupin_sf"/>
</dbReference>
<organism evidence="2 3">
    <name type="scientific">Halalkalibacter kiskunsagensis</name>
    <dbReference type="NCBI Taxonomy" id="1548599"/>
    <lineage>
        <taxon>Bacteria</taxon>
        <taxon>Bacillati</taxon>
        <taxon>Bacillota</taxon>
        <taxon>Bacilli</taxon>
        <taxon>Bacillales</taxon>
        <taxon>Bacillaceae</taxon>
        <taxon>Halalkalibacter</taxon>
    </lineage>
</organism>
<dbReference type="InterPro" id="IPR014710">
    <property type="entry name" value="RmlC-like_jellyroll"/>
</dbReference>
<gene>
    <name evidence="2" type="ORF">ACFFHM_09715</name>
</gene>
<dbReference type="InterPro" id="IPR012347">
    <property type="entry name" value="Ferritin-like"/>
</dbReference>
<dbReference type="Proteomes" id="UP001589838">
    <property type="component" value="Unassembled WGS sequence"/>
</dbReference>
<dbReference type="Gene3D" id="1.20.1260.10">
    <property type="match status" value="1"/>
</dbReference>
<name>A0ABV6KG01_9BACI</name>
<dbReference type="InterPro" id="IPR052538">
    <property type="entry name" value="Flavonoid_dioxygenase-like"/>
</dbReference>
<evidence type="ECO:0000313" key="2">
    <source>
        <dbReference type="EMBL" id="MFC0470761.1"/>
    </source>
</evidence>
<sequence length="306" mass="35221">MYYVPKTYPSPYYANVNTPIYNPDFMSRNHHGQDQQVFEAILVGIKREASAIDLYRRLANAAPNQKHKNDILHALEGKKAHFTQFTNLYINLTGSQPVYQIDQIPFQSYSEGLQKAYEAEVEGYEQYQRSSVLTQHPQVRNVFLWALTNEQENAARFGCLNEDVRNQFTDYGPEPFVVNIEEATKQNNTFRTALWTGDHFQVTLMSINVGEDIGLEIHPELDQFLRIEEGQGIVQMGDSKDHLDFQEEVFDDFAIVIPAGKWHNLTNTGNQPLKLYSIYAPPQHPYGTVHETKEIAMAAEEDHHHF</sequence>
<feature type="domain" description="Cupin type-2" evidence="1">
    <location>
        <begin position="204"/>
        <end position="279"/>
    </location>
</feature>
<dbReference type="CDD" id="cd00657">
    <property type="entry name" value="Ferritin_like"/>
    <property type="match status" value="1"/>
</dbReference>
<evidence type="ECO:0000313" key="3">
    <source>
        <dbReference type="Proteomes" id="UP001589838"/>
    </source>
</evidence>
<dbReference type="Pfam" id="PF07883">
    <property type="entry name" value="Cupin_2"/>
    <property type="match status" value="1"/>
</dbReference>
<dbReference type="CDD" id="cd02223">
    <property type="entry name" value="cupin_Bh2720-like"/>
    <property type="match status" value="1"/>
</dbReference>
<evidence type="ECO:0000259" key="1">
    <source>
        <dbReference type="Pfam" id="PF07883"/>
    </source>
</evidence>
<keyword evidence="3" id="KW-1185">Reference proteome</keyword>
<proteinExistence type="predicted"/>